<evidence type="ECO:0000313" key="2">
    <source>
        <dbReference type="Proteomes" id="UP000308600"/>
    </source>
</evidence>
<evidence type="ECO:0000313" key="1">
    <source>
        <dbReference type="EMBL" id="TFK71076.1"/>
    </source>
</evidence>
<protein>
    <submittedName>
        <fullName evidence="1">EF-hand</fullName>
    </submittedName>
</protein>
<keyword evidence="2" id="KW-1185">Reference proteome</keyword>
<proteinExistence type="predicted"/>
<dbReference type="EMBL" id="ML208303">
    <property type="protein sequence ID" value="TFK71076.1"/>
    <property type="molecule type" value="Genomic_DNA"/>
</dbReference>
<name>A0ACD3AZ79_9AGAR</name>
<sequence length="242" mass="25905">MSYGGYNQGYGAPAGGHGGHGGGGGQGYGAPAGAPGGYGPGGQYGGAPVGYGGGFAPPPARGPPPGADPQLWNWFSSVDTDRSGAITAPELEKALVNGDWTAFDLDTVKLLMTLFDSDRSGTIGFPEFVGLYNYIREWQGVFRRFDRDGSGSIDVNELQVALQSFGFNLNPRLVDLVQKKYDIKATSSGRGIGANGITFDRFVRACVVIKQIHESYIRWDSQRRGYIQLTYEDFMSTVLTLP</sequence>
<accession>A0ACD3AZ79</accession>
<gene>
    <name evidence="1" type="ORF">BDN72DRAFT_877374</name>
</gene>
<reference evidence="1 2" key="1">
    <citation type="journal article" date="2019" name="Nat. Ecol. Evol.">
        <title>Megaphylogeny resolves global patterns of mushroom evolution.</title>
        <authorList>
            <person name="Varga T."/>
            <person name="Krizsan K."/>
            <person name="Foldi C."/>
            <person name="Dima B."/>
            <person name="Sanchez-Garcia M."/>
            <person name="Sanchez-Ramirez S."/>
            <person name="Szollosi G.J."/>
            <person name="Szarkandi J.G."/>
            <person name="Papp V."/>
            <person name="Albert L."/>
            <person name="Andreopoulos W."/>
            <person name="Angelini C."/>
            <person name="Antonin V."/>
            <person name="Barry K.W."/>
            <person name="Bougher N.L."/>
            <person name="Buchanan P."/>
            <person name="Buyck B."/>
            <person name="Bense V."/>
            <person name="Catcheside P."/>
            <person name="Chovatia M."/>
            <person name="Cooper J."/>
            <person name="Damon W."/>
            <person name="Desjardin D."/>
            <person name="Finy P."/>
            <person name="Geml J."/>
            <person name="Haridas S."/>
            <person name="Hughes K."/>
            <person name="Justo A."/>
            <person name="Karasinski D."/>
            <person name="Kautmanova I."/>
            <person name="Kiss B."/>
            <person name="Kocsube S."/>
            <person name="Kotiranta H."/>
            <person name="LaButti K.M."/>
            <person name="Lechner B.E."/>
            <person name="Liimatainen K."/>
            <person name="Lipzen A."/>
            <person name="Lukacs Z."/>
            <person name="Mihaltcheva S."/>
            <person name="Morgado L.N."/>
            <person name="Niskanen T."/>
            <person name="Noordeloos M.E."/>
            <person name="Ohm R.A."/>
            <person name="Ortiz-Santana B."/>
            <person name="Ovrebo C."/>
            <person name="Racz N."/>
            <person name="Riley R."/>
            <person name="Savchenko A."/>
            <person name="Shiryaev A."/>
            <person name="Soop K."/>
            <person name="Spirin V."/>
            <person name="Szebenyi C."/>
            <person name="Tomsovsky M."/>
            <person name="Tulloss R.E."/>
            <person name="Uehling J."/>
            <person name="Grigoriev I.V."/>
            <person name="Vagvolgyi C."/>
            <person name="Papp T."/>
            <person name="Martin F.M."/>
            <person name="Miettinen O."/>
            <person name="Hibbett D.S."/>
            <person name="Nagy L.G."/>
        </authorList>
    </citation>
    <scope>NUCLEOTIDE SEQUENCE [LARGE SCALE GENOMIC DNA]</scope>
    <source>
        <strain evidence="1 2">NL-1719</strain>
    </source>
</reference>
<dbReference type="Proteomes" id="UP000308600">
    <property type="component" value="Unassembled WGS sequence"/>
</dbReference>
<organism evidence="1 2">
    <name type="scientific">Pluteus cervinus</name>
    <dbReference type="NCBI Taxonomy" id="181527"/>
    <lineage>
        <taxon>Eukaryota</taxon>
        <taxon>Fungi</taxon>
        <taxon>Dikarya</taxon>
        <taxon>Basidiomycota</taxon>
        <taxon>Agaricomycotina</taxon>
        <taxon>Agaricomycetes</taxon>
        <taxon>Agaricomycetidae</taxon>
        <taxon>Agaricales</taxon>
        <taxon>Pluteineae</taxon>
        <taxon>Pluteaceae</taxon>
        <taxon>Pluteus</taxon>
    </lineage>
</organism>